<protein>
    <submittedName>
        <fullName evidence="1">C40 family peptidase</fullName>
    </submittedName>
</protein>
<organism evidence="1 2">
    <name type="scientific">Teretinema zuelzerae</name>
    <dbReference type="NCBI Taxonomy" id="156"/>
    <lineage>
        <taxon>Bacteria</taxon>
        <taxon>Pseudomonadati</taxon>
        <taxon>Spirochaetota</taxon>
        <taxon>Spirochaetia</taxon>
        <taxon>Spirochaetales</taxon>
        <taxon>Treponemataceae</taxon>
        <taxon>Teretinema</taxon>
    </lineage>
</organism>
<accession>A0AAE3JHZ7</accession>
<comment type="caution">
    <text evidence="1">The sequence shown here is derived from an EMBL/GenBank/DDBJ whole genome shotgun (WGS) entry which is preliminary data.</text>
</comment>
<reference evidence="1" key="1">
    <citation type="submission" date="2021-08" db="EMBL/GenBank/DDBJ databases">
        <title>Comparative analyses of Brucepasteria parasyntrophica and Teretinema zuelzerae.</title>
        <authorList>
            <person name="Song Y."/>
            <person name="Brune A."/>
        </authorList>
    </citation>
    <scope>NUCLEOTIDE SEQUENCE</scope>
    <source>
        <strain evidence="1">DSM 1903</strain>
    </source>
</reference>
<dbReference type="AlphaFoldDB" id="A0AAE3JHZ7"/>
<dbReference type="EMBL" id="JAINWA010000001">
    <property type="protein sequence ID" value="MCD1653576.1"/>
    <property type="molecule type" value="Genomic_DNA"/>
</dbReference>
<sequence length="170" mass="18923">MTVREKFIYFLLLQYRSPYLWGMELPSGADCSGAVCLALAAATGCVIRTTAEGLYRKYFTLRNPGPDDIQAVFFTTTYDREHGDRLAKKGEVVHVAGIIHDGVVMNVVEPKADIRLVLSLRHSYSLMGCDLVIRGLDMQSLRDAGRDGTDLFGLDAEFSQFVKEEKPIAQ</sequence>
<dbReference type="Proteomes" id="UP001198163">
    <property type="component" value="Unassembled WGS sequence"/>
</dbReference>
<evidence type="ECO:0000313" key="1">
    <source>
        <dbReference type="EMBL" id="MCD1653576.1"/>
    </source>
</evidence>
<evidence type="ECO:0000313" key="2">
    <source>
        <dbReference type="Proteomes" id="UP001198163"/>
    </source>
</evidence>
<name>A0AAE3JHZ7_9SPIR</name>
<proteinExistence type="predicted"/>
<gene>
    <name evidence="1" type="ORF">K7J14_02540</name>
</gene>
<keyword evidence="2" id="KW-1185">Reference proteome</keyword>
<dbReference type="SUPFAM" id="SSF54001">
    <property type="entry name" value="Cysteine proteinases"/>
    <property type="match status" value="1"/>
</dbReference>
<dbReference type="InterPro" id="IPR038765">
    <property type="entry name" value="Papain-like_cys_pep_sf"/>
</dbReference>
<dbReference type="Gene3D" id="3.90.1720.10">
    <property type="entry name" value="endopeptidase domain like (from Nostoc punctiforme)"/>
    <property type="match status" value="1"/>
</dbReference>